<dbReference type="EMBL" id="LR796665">
    <property type="protein sequence ID" value="CAB4157558.1"/>
    <property type="molecule type" value="Genomic_DNA"/>
</dbReference>
<proteinExistence type="predicted"/>
<accession>A0A6J5M5G2</accession>
<dbReference type="EMBL" id="LR796389">
    <property type="protein sequence ID" value="CAB4141392.1"/>
    <property type="molecule type" value="Genomic_DNA"/>
</dbReference>
<gene>
    <name evidence="1" type="ORF">UFOVP414_45</name>
    <name evidence="2" type="ORF">UFOVP687_11</name>
</gene>
<reference evidence="1" key="1">
    <citation type="submission" date="2020-04" db="EMBL/GenBank/DDBJ databases">
        <authorList>
            <person name="Chiriac C."/>
            <person name="Salcher M."/>
            <person name="Ghai R."/>
            <person name="Kavagutti S V."/>
        </authorList>
    </citation>
    <scope>NUCLEOTIDE SEQUENCE</scope>
</reference>
<evidence type="ECO:0000313" key="1">
    <source>
        <dbReference type="EMBL" id="CAB4141392.1"/>
    </source>
</evidence>
<name>A0A6J5M5G2_9CAUD</name>
<sequence>MAATEQKKSYAVVKNFKGVNTKANRTAIDKEEFAWLENAMPIGYGNLKILPTYSTANVTFANTVTTLLSSNLNNLDYVIGFEENGRAESVNVETNVKANVAVAGTFSNAGIRLTQWKDNIVLIGDPNNGVFSWDGTNLVSIGSVGSIAITNGGSGYTSTPAIVISAPNQTGGIQATAQATVTANAVSFITLTEAGSGYTSPPTITISGGGGANATAIASLVTFRKGTVAVNVTNGGTGYANAANIVVTIAGGGGTNAAGKAIVTGGQISRVVMTNPGTNYSNNSNITVTITGGGGSNATANAVITTEQVSGIQTFSGRNWVAQGRTVYYSAAGSYSDFTSVSAGAVTLTDTTLHSNIIQLLSANNFLYIFGEDSINVFSDVRVTNVGTTIFTNTNVSASVGTRLPYAIFPYFRSVLFMNEYGVYALVGSTTSKLSDPLDGVFPNIDFATAQVTAGQVLLNNILCAAFNIRYNDAGTYRYIQAVFFEKKWFFTNQSADLKLMTSVATGGKINMYGTNGTNFLQLYGDTTANTVPSIIQTALDPMTDPIRTKQALKVGIEATITNGGFLDVTIDSETGSSPTYSLGNFVSWLNNFGNPIPWTNNSSTIISWYGGQGYVLYKTDAQQWGKYLGMTVTSNSAAMVINGFEYEHELRVRF</sequence>
<evidence type="ECO:0000313" key="2">
    <source>
        <dbReference type="EMBL" id="CAB4157558.1"/>
    </source>
</evidence>
<protein>
    <submittedName>
        <fullName evidence="1">Uncharacterized protein</fullName>
    </submittedName>
</protein>
<organism evidence="1">
    <name type="scientific">uncultured Caudovirales phage</name>
    <dbReference type="NCBI Taxonomy" id="2100421"/>
    <lineage>
        <taxon>Viruses</taxon>
        <taxon>Duplodnaviria</taxon>
        <taxon>Heunggongvirae</taxon>
        <taxon>Uroviricota</taxon>
        <taxon>Caudoviricetes</taxon>
        <taxon>Peduoviridae</taxon>
        <taxon>Maltschvirus</taxon>
        <taxon>Maltschvirus maltsch</taxon>
    </lineage>
</organism>